<evidence type="ECO:0000313" key="1">
    <source>
        <dbReference type="EMBL" id="BAJ00951.1"/>
    </source>
</evidence>
<gene>
    <name evidence="1" type="ordered locus">SVI_0980</name>
</gene>
<dbReference type="KEGG" id="svo:SVI_0980"/>
<evidence type="ECO:0000313" key="2">
    <source>
        <dbReference type="Proteomes" id="UP000002350"/>
    </source>
</evidence>
<organism evidence="1 2">
    <name type="scientific">Shewanella violacea (strain JCM 10179 / CIP 106290 / LMG 19151 / DSS12)</name>
    <dbReference type="NCBI Taxonomy" id="637905"/>
    <lineage>
        <taxon>Bacteria</taxon>
        <taxon>Pseudomonadati</taxon>
        <taxon>Pseudomonadota</taxon>
        <taxon>Gammaproteobacteria</taxon>
        <taxon>Alteromonadales</taxon>
        <taxon>Shewanellaceae</taxon>
        <taxon>Shewanella</taxon>
    </lineage>
</organism>
<reference evidence="2" key="1">
    <citation type="journal article" date="2010" name="Mol. Biosyst.">
        <title>Complete genome sequence and comparative analysis of Shewanella violacea, a psychrophilic and piezophilic bacterium from deep sea floor sediments.</title>
        <authorList>
            <person name="Aono E."/>
            <person name="Baba T."/>
            <person name="Ara T."/>
            <person name="Nishi T."/>
            <person name="Nakamichi T."/>
            <person name="Inamoto E."/>
            <person name="Toyonaga H."/>
            <person name="Hasegawa M."/>
            <person name="Takai Y."/>
            <person name="Okumura Y."/>
            <person name="Baba M."/>
            <person name="Tomita M."/>
            <person name="Kato C."/>
            <person name="Oshima T."/>
            <person name="Nakasone K."/>
            <person name="Mori H."/>
        </authorList>
    </citation>
    <scope>NUCLEOTIDE SEQUENCE [LARGE SCALE GENOMIC DNA]</scope>
    <source>
        <strain evidence="2">JCM 10179 / CIP 106290 / LMG 19151 / DSS12</strain>
    </source>
</reference>
<proteinExistence type="predicted"/>
<dbReference type="AlphaFoldDB" id="D4ZH02"/>
<dbReference type="HOGENOM" id="CLU_3358471_0_0_6"/>
<accession>D4ZH02</accession>
<dbReference type="STRING" id="637905.SVI_0980"/>
<keyword evidence="2" id="KW-1185">Reference proteome</keyword>
<dbReference type="EMBL" id="AP011177">
    <property type="protein sequence ID" value="BAJ00951.1"/>
    <property type="molecule type" value="Genomic_DNA"/>
</dbReference>
<dbReference type="Proteomes" id="UP000002350">
    <property type="component" value="Chromosome"/>
</dbReference>
<sequence length="36" mass="4057">MLHKPFVIEGLVEALRQNRLSSSFLSKDRKSLLAGD</sequence>
<protein>
    <submittedName>
        <fullName evidence="1">Uncharacterized protein</fullName>
    </submittedName>
</protein>
<name>D4ZH02_SHEVD</name>